<organism evidence="2 3">
    <name type="scientific">Drosophila ananassae</name>
    <name type="common">Fruit fly</name>
    <dbReference type="NCBI Taxonomy" id="7217"/>
    <lineage>
        <taxon>Eukaryota</taxon>
        <taxon>Metazoa</taxon>
        <taxon>Ecdysozoa</taxon>
        <taxon>Arthropoda</taxon>
        <taxon>Hexapoda</taxon>
        <taxon>Insecta</taxon>
        <taxon>Pterygota</taxon>
        <taxon>Neoptera</taxon>
        <taxon>Endopterygota</taxon>
        <taxon>Diptera</taxon>
        <taxon>Brachycera</taxon>
        <taxon>Muscomorpha</taxon>
        <taxon>Ephydroidea</taxon>
        <taxon>Drosophilidae</taxon>
        <taxon>Drosophila</taxon>
        <taxon>Sophophora</taxon>
    </lineage>
</organism>
<dbReference type="KEGG" id="dan:6494014"/>
<feature type="region of interest" description="Disordered" evidence="1">
    <location>
        <begin position="284"/>
        <end position="303"/>
    </location>
</feature>
<dbReference type="eggNOG" id="ENOG502TH42">
    <property type="taxonomic scope" value="Eukaryota"/>
</dbReference>
<protein>
    <submittedName>
        <fullName evidence="2">Uncharacterized protein</fullName>
    </submittedName>
</protein>
<dbReference type="Proteomes" id="UP000007801">
    <property type="component" value="Unassembled WGS sequence"/>
</dbReference>
<dbReference type="OMA" id="MGVQTNE"/>
<dbReference type="OrthoDB" id="7865343at2759"/>
<feature type="compositionally biased region" description="Polar residues" evidence="1">
    <location>
        <begin position="28"/>
        <end position="37"/>
    </location>
</feature>
<feature type="compositionally biased region" description="Low complexity" evidence="1">
    <location>
        <begin position="15"/>
        <end position="27"/>
    </location>
</feature>
<dbReference type="GeneID" id="6494014"/>
<evidence type="ECO:0000313" key="2">
    <source>
        <dbReference type="EMBL" id="EDV37968.1"/>
    </source>
</evidence>
<dbReference type="EMBL" id="CH902619">
    <property type="protein sequence ID" value="EDV37968.1"/>
    <property type="molecule type" value="Genomic_DNA"/>
</dbReference>
<dbReference type="InParanoid" id="B3MHG8"/>
<dbReference type="HOGENOM" id="CLU_774504_0_0_1"/>
<feature type="compositionally biased region" description="Gly residues" evidence="1">
    <location>
        <begin position="58"/>
        <end position="68"/>
    </location>
</feature>
<dbReference type="AlphaFoldDB" id="B3MHG8"/>
<name>B3MHG8_DROAN</name>
<proteinExistence type="predicted"/>
<evidence type="ECO:0000256" key="1">
    <source>
        <dbReference type="SAM" id="MobiDB-lite"/>
    </source>
</evidence>
<feature type="compositionally biased region" description="Polar residues" evidence="1">
    <location>
        <begin position="103"/>
        <end position="122"/>
    </location>
</feature>
<reference evidence="2 3" key="1">
    <citation type="journal article" date="2007" name="Nature">
        <title>Evolution of genes and genomes on the Drosophila phylogeny.</title>
        <authorList>
            <consortium name="Drosophila 12 Genomes Consortium"/>
            <person name="Clark A.G."/>
            <person name="Eisen M.B."/>
            <person name="Smith D.R."/>
            <person name="Bergman C.M."/>
            <person name="Oliver B."/>
            <person name="Markow T.A."/>
            <person name="Kaufman T.C."/>
            <person name="Kellis M."/>
            <person name="Gelbart W."/>
            <person name="Iyer V.N."/>
            <person name="Pollard D.A."/>
            <person name="Sackton T.B."/>
            <person name="Larracuente A.M."/>
            <person name="Singh N.D."/>
            <person name="Abad J.P."/>
            <person name="Abt D.N."/>
            <person name="Adryan B."/>
            <person name="Aguade M."/>
            <person name="Akashi H."/>
            <person name="Anderson W.W."/>
            <person name="Aquadro C.F."/>
            <person name="Ardell D.H."/>
            <person name="Arguello R."/>
            <person name="Artieri C.G."/>
            <person name="Barbash D.A."/>
            <person name="Barker D."/>
            <person name="Barsanti P."/>
            <person name="Batterham P."/>
            <person name="Batzoglou S."/>
            <person name="Begun D."/>
            <person name="Bhutkar A."/>
            <person name="Blanco E."/>
            <person name="Bosak S.A."/>
            <person name="Bradley R.K."/>
            <person name="Brand A.D."/>
            <person name="Brent M.R."/>
            <person name="Brooks A.N."/>
            <person name="Brown R.H."/>
            <person name="Butlin R.K."/>
            <person name="Caggese C."/>
            <person name="Calvi B.R."/>
            <person name="Bernardo de Carvalho A."/>
            <person name="Caspi A."/>
            <person name="Castrezana S."/>
            <person name="Celniker S.E."/>
            <person name="Chang J.L."/>
            <person name="Chapple C."/>
            <person name="Chatterji S."/>
            <person name="Chinwalla A."/>
            <person name="Civetta A."/>
            <person name="Clifton S.W."/>
            <person name="Comeron J.M."/>
            <person name="Costello J.C."/>
            <person name="Coyne J.A."/>
            <person name="Daub J."/>
            <person name="David R.G."/>
            <person name="Delcher A.L."/>
            <person name="Delehaunty K."/>
            <person name="Do C.B."/>
            <person name="Ebling H."/>
            <person name="Edwards K."/>
            <person name="Eickbush T."/>
            <person name="Evans J.D."/>
            <person name="Filipski A."/>
            <person name="Findeiss S."/>
            <person name="Freyhult E."/>
            <person name="Fulton L."/>
            <person name="Fulton R."/>
            <person name="Garcia A.C."/>
            <person name="Gardiner A."/>
            <person name="Garfield D.A."/>
            <person name="Garvin B.E."/>
            <person name="Gibson G."/>
            <person name="Gilbert D."/>
            <person name="Gnerre S."/>
            <person name="Godfrey J."/>
            <person name="Good R."/>
            <person name="Gotea V."/>
            <person name="Gravely B."/>
            <person name="Greenberg A.J."/>
            <person name="Griffiths-Jones S."/>
            <person name="Gross S."/>
            <person name="Guigo R."/>
            <person name="Gustafson E.A."/>
            <person name="Haerty W."/>
            <person name="Hahn M.W."/>
            <person name="Halligan D.L."/>
            <person name="Halpern A.L."/>
            <person name="Halter G.M."/>
            <person name="Han M.V."/>
            <person name="Heger A."/>
            <person name="Hillier L."/>
            <person name="Hinrichs A.S."/>
            <person name="Holmes I."/>
            <person name="Hoskins R.A."/>
            <person name="Hubisz M.J."/>
            <person name="Hultmark D."/>
            <person name="Huntley M.A."/>
            <person name="Jaffe D.B."/>
            <person name="Jagadeeshan S."/>
            <person name="Jeck W.R."/>
            <person name="Johnson J."/>
            <person name="Jones C.D."/>
            <person name="Jordan W.C."/>
            <person name="Karpen G.H."/>
            <person name="Kataoka E."/>
            <person name="Keightley P.D."/>
            <person name="Kheradpour P."/>
            <person name="Kirkness E.F."/>
            <person name="Koerich L.B."/>
            <person name="Kristiansen K."/>
            <person name="Kudrna D."/>
            <person name="Kulathinal R.J."/>
            <person name="Kumar S."/>
            <person name="Kwok R."/>
            <person name="Lander E."/>
            <person name="Langley C.H."/>
            <person name="Lapoint R."/>
            <person name="Lazzaro B.P."/>
            <person name="Lee S.J."/>
            <person name="Levesque L."/>
            <person name="Li R."/>
            <person name="Lin C.F."/>
            <person name="Lin M.F."/>
            <person name="Lindblad-Toh K."/>
            <person name="Llopart A."/>
            <person name="Long M."/>
            <person name="Low L."/>
            <person name="Lozovsky E."/>
            <person name="Lu J."/>
            <person name="Luo M."/>
            <person name="Machado C.A."/>
            <person name="Makalowski W."/>
            <person name="Marzo M."/>
            <person name="Matsuda M."/>
            <person name="Matzkin L."/>
            <person name="McAllister B."/>
            <person name="McBride C.S."/>
            <person name="McKernan B."/>
            <person name="McKernan K."/>
            <person name="Mendez-Lago M."/>
            <person name="Minx P."/>
            <person name="Mollenhauer M.U."/>
            <person name="Montooth K."/>
            <person name="Mount S.M."/>
            <person name="Mu X."/>
            <person name="Myers E."/>
            <person name="Negre B."/>
            <person name="Newfeld S."/>
            <person name="Nielsen R."/>
            <person name="Noor M.A."/>
            <person name="O'Grady P."/>
            <person name="Pachter L."/>
            <person name="Papaceit M."/>
            <person name="Parisi M.J."/>
            <person name="Parisi M."/>
            <person name="Parts L."/>
            <person name="Pedersen J.S."/>
            <person name="Pesole G."/>
            <person name="Phillippy A.M."/>
            <person name="Ponting C.P."/>
            <person name="Pop M."/>
            <person name="Porcelli D."/>
            <person name="Powell J.R."/>
            <person name="Prohaska S."/>
            <person name="Pruitt K."/>
            <person name="Puig M."/>
            <person name="Quesneville H."/>
            <person name="Ram K.R."/>
            <person name="Rand D."/>
            <person name="Rasmussen M.D."/>
            <person name="Reed L.K."/>
            <person name="Reenan R."/>
            <person name="Reily A."/>
            <person name="Remington K.A."/>
            <person name="Rieger T.T."/>
            <person name="Ritchie M.G."/>
            <person name="Robin C."/>
            <person name="Rogers Y.H."/>
            <person name="Rohde C."/>
            <person name="Rozas J."/>
            <person name="Rubenfield M.J."/>
            <person name="Ruiz A."/>
            <person name="Russo S."/>
            <person name="Salzberg S.L."/>
            <person name="Sanchez-Gracia A."/>
            <person name="Saranga D.J."/>
            <person name="Sato H."/>
            <person name="Schaeffer S.W."/>
            <person name="Schatz M.C."/>
            <person name="Schlenke T."/>
            <person name="Schwartz R."/>
            <person name="Segarra C."/>
            <person name="Singh R.S."/>
            <person name="Sirot L."/>
            <person name="Sirota M."/>
            <person name="Sisneros N.B."/>
            <person name="Smith C.D."/>
            <person name="Smith T.F."/>
            <person name="Spieth J."/>
            <person name="Stage D.E."/>
            <person name="Stark A."/>
            <person name="Stephan W."/>
            <person name="Strausberg R.L."/>
            <person name="Strempel S."/>
            <person name="Sturgill D."/>
            <person name="Sutton G."/>
            <person name="Sutton G.G."/>
            <person name="Tao W."/>
            <person name="Teichmann S."/>
            <person name="Tobari Y.N."/>
            <person name="Tomimura Y."/>
            <person name="Tsolas J.M."/>
            <person name="Valente V.L."/>
            <person name="Venter E."/>
            <person name="Venter J.C."/>
            <person name="Vicario S."/>
            <person name="Vieira F.G."/>
            <person name="Vilella A.J."/>
            <person name="Villasante A."/>
            <person name="Walenz B."/>
            <person name="Wang J."/>
            <person name="Wasserman M."/>
            <person name="Watts T."/>
            <person name="Wilson D."/>
            <person name="Wilson R.K."/>
            <person name="Wing R.A."/>
            <person name="Wolfner M.F."/>
            <person name="Wong A."/>
            <person name="Wong G.K."/>
            <person name="Wu C.I."/>
            <person name="Wu G."/>
            <person name="Yamamoto D."/>
            <person name="Yang H.P."/>
            <person name="Yang S.P."/>
            <person name="Yorke J.A."/>
            <person name="Yoshida K."/>
            <person name="Zdobnov E."/>
            <person name="Zhang P."/>
            <person name="Zhang Y."/>
            <person name="Zimin A.V."/>
            <person name="Baldwin J."/>
            <person name="Abdouelleil A."/>
            <person name="Abdulkadir J."/>
            <person name="Abebe A."/>
            <person name="Abera B."/>
            <person name="Abreu J."/>
            <person name="Acer S.C."/>
            <person name="Aftuck L."/>
            <person name="Alexander A."/>
            <person name="An P."/>
            <person name="Anderson E."/>
            <person name="Anderson S."/>
            <person name="Arachi H."/>
            <person name="Azer M."/>
            <person name="Bachantsang P."/>
            <person name="Barry A."/>
            <person name="Bayul T."/>
            <person name="Berlin A."/>
            <person name="Bessette D."/>
            <person name="Bloom T."/>
            <person name="Blye J."/>
            <person name="Boguslavskiy L."/>
            <person name="Bonnet C."/>
            <person name="Boukhgalter B."/>
            <person name="Bourzgui I."/>
            <person name="Brown A."/>
            <person name="Cahill P."/>
            <person name="Channer S."/>
            <person name="Cheshatsang Y."/>
            <person name="Chuda L."/>
            <person name="Citroen M."/>
            <person name="Collymore A."/>
            <person name="Cooke P."/>
            <person name="Costello M."/>
            <person name="D'Aco K."/>
            <person name="Daza R."/>
            <person name="De Haan G."/>
            <person name="DeGray S."/>
            <person name="DeMaso C."/>
            <person name="Dhargay N."/>
            <person name="Dooley K."/>
            <person name="Dooley E."/>
            <person name="Doricent M."/>
            <person name="Dorje P."/>
            <person name="Dorjee K."/>
            <person name="Dupes A."/>
            <person name="Elong R."/>
            <person name="Falk J."/>
            <person name="Farina A."/>
            <person name="Faro S."/>
            <person name="Ferguson D."/>
            <person name="Fisher S."/>
            <person name="Foley C.D."/>
            <person name="Franke A."/>
            <person name="Friedrich D."/>
            <person name="Gadbois L."/>
            <person name="Gearin G."/>
            <person name="Gearin C.R."/>
            <person name="Giannoukos G."/>
            <person name="Goode T."/>
            <person name="Graham J."/>
            <person name="Grandbois E."/>
            <person name="Grewal S."/>
            <person name="Gyaltsen K."/>
            <person name="Hafez N."/>
            <person name="Hagos B."/>
            <person name="Hall J."/>
            <person name="Henson C."/>
            <person name="Hollinger A."/>
            <person name="Honan T."/>
            <person name="Huard M.D."/>
            <person name="Hughes L."/>
            <person name="Hurhula B."/>
            <person name="Husby M.E."/>
            <person name="Kamat A."/>
            <person name="Kanga B."/>
            <person name="Kashin S."/>
            <person name="Khazanovich D."/>
            <person name="Kisner P."/>
            <person name="Lance K."/>
            <person name="Lara M."/>
            <person name="Lee W."/>
            <person name="Lennon N."/>
            <person name="Letendre F."/>
            <person name="LeVine R."/>
            <person name="Lipovsky A."/>
            <person name="Liu X."/>
            <person name="Liu J."/>
            <person name="Liu S."/>
            <person name="Lokyitsang T."/>
            <person name="Lokyitsang Y."/>
            <person name="Lubonja R."/>
            <person name="Lui A."/>
            <person name="MacDonald P."/>
            <person name="Magnisalis V."/>
            <person name="Maru K."/>
            <person name="Matthews C."/>
            <person name="McCusker W."/>
            <person name="McDonough S."/>
            <person name="Mehta T."/>
            <person name="Meldrim J."/>
            <person name="Meneus L."/>
            <person name="Mihai O."/>
            <person name="Mihalev A."/>
            <person name="Mihova T."/>
            <person name="Mittelman R."/>
            <person name="Mlenga V."/>
            <person name="Montmayeur A."/>
            <person name="Mulrain L."/>
            <person name="Navidi A."/>
            <person name="Naylor J."/>
            <person name="Negash T."/>
            <person name="Nguyen T."/>
            <person name="Nguyen N."/>
            <person name="Nicol R."/>
            <person name="Norbu C."/>
            <person name="Norbu N."/>
            <person name="Novod N."/>
            <person name="O'Neill B."/>
            <person name="Osman S."/>
            <person name="Markiewicz E."/>
            <person name="Oyono O.L."/>
            <person name="Patti C."/>
            <person name="Phunkhang P."/>
            <person name="Pierre F."/>
            <person name="Priest M."/>
            <person name="Raghuraman S."/>
            <person name="Rege F."/>
            <person name="Reyes R."/>
            <person name="Rise C."/>
            <person name="Rogov P."/>
            <person name="Ross K."/>
            <person name="Ryan E."/>
            <person name="Settipalli S."/>
            <person name="Shea T."/>
            <person name="Sherpa N."/>
            <person name="Shi L."/>
            <person name="Shih D."/>
            <person name="Sparrow T."/>
            <person name="Spaulding J."/>
            <person name="Stalker J."/>
            <person name="Stange-Thomann N."/>
            <person name="Stavropoulos S."/>
            <person name="Stone C."/>
            <person name="Strader C."/>
            <person name="Tesfaye S."/>
            <person name="Thomson T."/>
            <person name="Thoulutsang Y."/>
            <person name="Thoulutsang D."/>
            <person name="Topham K."/>
            <person name="Topping I."/>
            <person name="Tsamla T."/>
            <person name="Vassiliev H."/>
            <person name="Vo A."/>
            <person name="Wangchuk T."/>
            <person name="Wangdi T."/>
            <person name="Weiand M."/>
            <person name="Wilkinson J."/>
            <person name="Wilson A."/>
            <person name="Yadav S."/>
            <person name="Young G."/>
            <person name="Yu Q."/>
            <person name="Zembek L."/>
            <person name="Zhong D."/>
            <person name="Zimmer A."/>
            <person name="Zwirko Z."/>
            <person name="Jaffe D.B."/>
            <person name="Alvarez P."/>
            <person name="Brockman W."/>
            <person name="Butler J."/>
            <person name="Chin C."/>
            <person name="Gnerre S."/>
            <person name="Grabherr M."/>
            <person name="Kleber M."/>
            <person name="Mauceli E."/>
            <person name="MacCallum I."/>
        </authorList>
    </citation>
    <scope>NUCLEOTIDE SEQUENCE [LARGE SCALE GENOMIC DNA]</scope>
    <source>
        <strain evidence="3">Tucson 14024-0371.13</strain>
    </source>
</reference>
<dbReference type="PhylomeDB" id="B3MHG8"/>
<dbReference type="STRING" id="7217.B3MHG8"/>
<evidence type="ECO:0000313" key="3">
    <source>
        <dbReference type="Proteomes" id="UP000007801"/>
    </source>
</evidence>
<gene>
    <name evidence="2" type="primary">Dana\GF11150</name>
    <name evidence="2" type="synonym">dana_GLEANR_11219</name>
    <name evidence="2" type="ORF">GF11150</name>
</gene>
<feature type="compositionally biased region" description="Basic and acidic residues" evidence="1">
    <location>
        <begin position="175"/>
        <end position="184"/>
    </location>
</feature>
<feature type="region of interest" description="Disordered" evidence="1">
    <location>
        <begin position="1"/>
        <end position="184"/>
    </location>
</feature>
<keyword evidence="3" id="KW-1185">Reference proteome</keyword>
<accession>B3MHG8</accession>
<sequence>MQATGRTTGRGGVGPNRANAAPNGNRAISNATATGVTLRSKLTAPLSTHTTGTRKTVHGGGGDGGSVDGAGSAWKQTGRRLGGNSSAGAGGKGNAIHRLAQPTIASSLRATNNRQQRGTHPNAQLERTIAGGKSNENVPAKPPKRRVMSAAAKQAARERLWPSRPAGGSTHTSNLRKEKLAVAEEPKSLDDYEAMLREGEGEDNEEPAQEMLEMGVQTNEAEILDHELLTGSVKMVTPSRRLLEQIERERRETKAKIDRQSVRRFAPHEQDEELHLDELKEYSERNAVTKRAPKKPPPITYSTYDNQYQNVFKSMDDFFSREIPKSESVTNIQERIRRKEQELMSLFDDVDLNE</sequence>